<comment type="caution">
    <text evidence="2">The sequence shown here is derived from an EMBL/GenBank/DDBJ whole genome shotgun (WGS) entry which is preliminary data.</text>
</comment>
<protein>
    <submittedName>
        <fullName evidence="2">Uncharacterized protein</fullName>
    </submittedName>
</protein>
<sequence length="323" mass="35616">MASKKPESQSTRLSKSNLARMPQKCGRTHHQLPDSWRAGITPNVLVVDMDRLDGLSPERKALSKRVNIKTSTNTNSKIVTSNQNTARIPTAAPAVRLIATSTKIPKPVSKVTETRRAAISTLTITVDTDEKVDLETRIRRALNKSVRFKDETIRASKLNPMAKEFFSMKASHRPKLKVEIPNDMAKTSTASSEPLSGSTKVGSASTSPSSTPKTRRPALNYDTFRPIRFPPPGLPVPDPPGREAKHMDPKLANPLLEKFTEKYPLTGSRKPAIVPPKSTPPAPTPAKRQAAVIQQRLELLLLQEKEKKAIESLVQSQLLGYIF</sequence>
<name>A0A3D8S7H5_9HELO</name>
<evidence type="ECO:0000313" key="2">
    <source>
        <dbReference type="EMBL" id="RDW82004.1"/>
    </source>
</evidence>
<feature type="compositionally biased region" description="Low complexity" evidence="1">
    <location>
        <begin position="198"/>
        <end position="212"/>
    </location>
</feature>
<dbReference type="Proteomes" id="UP000256645">
    <property type="component" value="Unassembled WGS sequence"/>
</dbReference>
<evidence type="ECO:0000313" key="3">
    <source>
        <dbReference type="Proteomes" id="UP000256645"/>
    </source>
</evidence>
<feature type="region of interest" description="Disordered" evidence="1">
    <location>
        <begin position="266"/>
        <end position="285"/>
    </location>
</feature>
<organism evidence="2 3">
    <name type="scientific">Coleophoma cylindrospora</name>
    <dbReference type="NCBI Taxonomy" id="1849047"/>
    <lineage>
        <taxon>Eukaryota</taxon>
        <taxon>Fungi</taxon>
        <taxon>Dikarya</taxon>
        <taxon>Ascomycota</taxon>
        <taxon>Pezizomycotina</taxon>
        <taxon>Leotiomycetes</taxon>
        <taxon>Helotiales</taxon>
        <taxon>Dermateaceae</taxon>
        <taxon>Coleophoma</taxon>
    </lineage>
</organism>
<dbReference type="EMBL" id="PDLM01000003">
    <property type="protein sequence ID" value="RDW82004.1"/>
    <property type="molecule type" value="Genomic_DNA"/>
</dbReference>
<evidence type="ECO:0000256" key="1">
    <source>
        <dbReference type="SAM" id="MobiDB-lite"/>
    </source>
</evidence>
<feature type="compositionally biased region" description="Polar residues" evidence="1">
    <location>
        <begin position="8"/>
        <end position="17"/>
    </location>
</feature>
<accession>A0A3D8S7H5</accession>
<feature type="compositionally biased region" description="Pro residues" evidence="1">
    <location>
        <begin position="273"/>
        <end position="284"/>
    </location>
</feature>
<proteinExistence type="predicted"/>
<feature type="region of interest" description="Disordered" evidence="1">
    <location>
        <begin position="185"/>
        <end position="218"/>
    </location>
</feature>
<dbReference type="OrthoDB" id="3532393at2759"/>
<gene>
    <name evidence="2" type="ORF">BP6252_03116</name>
</gene>
<feature type="region of interest" description="Disordered" evidence="1">
    <location>
        <begin position="1"/>
        <end position="34"/>
    </location>
</feature>
<dbReference type="AlphaFoldDB" id="A0A3D8S7H5"/>
<keyword evidence="3" id="KW-1185">Reference proteome</keyword>
<feature type="compositionally biased region" description="Polar residues" evidence="1">
    <location>
        <begin position="185"/>
        <end position="197"/>
    </location>
</feature>
<reference evidence="2 3" key="1">
    <citation type="journal article" date="2018" name="IMA Fungus">
        <title>IMA Genome-F 9: Draft genome sequence of Annulohypoxylon stygium, Aspergillus mulundensis, Berkeleyomyces basicola (syn. Thielaviopsis basicola), Ceratocystis smalleyi, two Cercospora beticola strains, Coleophoma cylindrospora, Fusarium fracticaudum, Phialophora cf. hyalina, and Morchella septimelata.</title>
        <authorList>
            <person name="Wingfield B.D."/>
            <person name="Bills G.F."/>
            <person name="Dong Y."/>
            <person name="Huang W."/>
            <person name="Nel W.J."/>
            <person name="Swalarsk-Parry B.S."/>
            <person name="Vaghefi N."/>
            <person name="Wilken P.M."/>
            <person name="An Z."/>
            <person name="de Beer Z.W."/>
            <person name="De Vos L."/>
            <person name="Chen L."/>
            <person name="Duong T.A."/>
            <person name="Gao Y."/>
            <person name="Hammerbacher A."/>
            <person name="Kikkert J.R."/>
            <person name="Li Y."/>
            <person name="Li H."/>
            <person name="Li K."/>
            <person name="Li Q."/>
            <person name="Liu X."/>
            <person name="Ma X."/>
            <person name="Naidoo K."/>
            <person name="Pethybridge S.J."/>
            <person name="Sun J."/>
            <person name="Steenkamp E.T."/>
            <person name="van der Nest M.A."/>
            <person name="van Wyk S."/>
            <person name="Wingfield M.J."/>
            <person name="Xiong C."/>
            <person name="Yue Q."/>
            <person name="Zhang X."/>
        </authorList>
    </citation>
    <scope>NUCLEOTIDE SEQUENCE [LARGE SCALE GENOMIC DNA]</scope>
    <source>
        <strain evidence="2 3">BP6252</strain>
    </source>
</reference>